<sequence>MGKVEKPANRGIEVNRTGENEMHVNVPDPQVLLDLFGTGDQGLAGALLVQALGACGTKHEPQAQQGRDFMLAMIEDMAPRDAVERMLAVQMAATHASLMSISNKLNSVDSLHQHEIYERSFNRLARTFAAQAEAMRKHRNGGQSKVIVEHVTVNEGGQAIVGQVQKS</sequence>
<dbReference type="EMBL" id="CYPU01000004">
    <property type="protein sequence ID" value="CUH45864.1"/>
    <property type="molecule type" value="Genomic_DNA"/>
</dbReference>
<accession>A0A0P1E9H9</accession>
<dbReference type="RefSeq" id="WP_058275776.1">
    <property type="nucleotide sequence ID" value="NZ_CYPU01000004.1"/>
</dbReference>
<reference evidence="2 3" key="1">
    <citation type="submission" date="2015-09" db="EMBL/GenBank/DDBJ databases">
        <authorList>
            <consortium name="Swine Surveillance"/>
        </authorList>
    </citation>
    <scope>NUCLEOTIDE SEQUENCE [LARGE SCALE GENOMIC DNA]</scope>
    <source>
        <strain evidence="2 3">CECT 4292</strain>
    </source>
</reference>
<evidence type="ECO:0000256" key="1">
    <source>
        <dbReference type="SAM" id="MobiDB-lite"/>
    </source>
</evidence>
<dbReference type="AlphaFoldDB" id="A0A0P1E9H9"/>
<dbReference type="Proteomes" id="UP000050783">
    <property type="component" value="Unassembled WGS sequence"/>
</dbReference>
<proteinExistence type="predicted"/>
<organism evidence="2 3">
    <name type="scientific">Ruegeria atlantica</name>
    <dbReference type="NCBI Taxonomy" id="81569"/>
    <lineage>
        <taxon>Bacteria</taxon>
        <taxon>Pseudomonadati</taxon>
        <taxon>Pseudomonadota</taxon>
        <taxon>Alphaproteobacteria</taxon>
        <taxon>Rhodobacterales</taxon>
        <taxon>Roseobacteraceae</taxon>
        <taxon>Ruegeria</taxon>
    </lineage>
</organism>
<dbReference type="GeneID" id="55491364"/>
<evidence type="ECO:0000313" key="3">
    <source>
        <dbReference type="Proteomes" id="UP000050783"/>
    </source>
</evidence>
<protein>
    <submittedName>
        <fullName evidence="2">Uncharacterized protein</fullName>
    </submittedName>
</protein>
<name>A0A0P1E9H9_9RHOB</name>
<evidence type="ECO:0000313" key="2">
    <source>
        <dbReference type="EMBL" id="CUH45864.1"/>
    </source>
</evidence>
<feature type="region of interest" description="Disordered" evidence="1">
    <location>
        <begin position="1"/>
        <end position="21"/>
    </location>
</feature>
<dbReference type="OrthoDB" id="7432673at2"/>
<gene>
    <name evidence="2" type="ORF">RUA4292_00027</name>
</gene>